<keyword evidence="2" id="KW-1185">Reference proteome</keyword>
<dbReference type="Proteomes" id="UP000012073">
    <property type="component" value="Unassembled WGS sequence"/>
</dbReference>
<dbReference type="Pfam" id="PF11360">
    <property type="entry name" value="DUF3110"/>
    <property type="match status" value="1"/>
</dbReference>
<dbReference type="InterPro" id="IPR021503">
    <property type="entry name" value="DUF3110"/>
</dbReference>
<name>R7QGI1_CHOCR</name>
<dbReference type="KEGG" id="ccp:CHC_T00004745001"/>
<dbReference type="AlphaFoldDB" id="R7QGI1"/>
<dbReference type="RefSeq" id="XP_005716319.1">
    <property type="nucleotide sequence ID" value="XM_005716262.1"/>
</dbReference>
<accession>R7QGI1</accession>
<sequence>MAFVTTTSFSRVRPKDKLTMCARRSPKRAPRWTSMARSHPYGNGGLPDEPDYTGWDREALMKEIAEAEANFVPADPDGMKKWVLVMAADIIQWNNNLFKASKEQGFEWDLSGINVVAIHENIARKCIEPDTTDLWILLMGEDGVLSFGIHDKDQSVDEGDEVLLTFTMKDEALRFADQLIAEGMDPKLRLVPIPALKEFCRKDGMILGLVPAKTLVTPGQFDRAF</sequence>
<dbReference type="OrthoDB" id="3788at2759"/>
<organism evidence="1 2">
    <name type="scientific">Chondrus crispus</name>
    <name type="common">Carrageen Irish moss</name>
    <name type="synonym">Polymorpha crispa</name>
    <dbReference type="NCBI Taxonomy" id="2769"/>
    <lineage>
        <taxon>Eukaryota</taxon>
        <taxon>Rhodophyta</taxon>
        <taxon>Florideophyceae</taxon>
        <taxon>Rhodymeniophycidae</taxon>
        <taxon>Gigartinales</taxon>
        <taxon>Gigartinaceae</taxon>
        <taxon>Chondrus</taxon>
    </lineage>
</organism>
<gene>
    <name evidence="1" type="ORF">CHC_T00004745001</name>
</gene>
<proteinExistence type="predicted"/>
<protein>
    <submittedName>
        <fullName evidence="1">Uncharacterized protein</fullName>
    </submittedName>
</protein>
<evidence type="ECO:0000313" key="2">
    <source>
        <dbReference type="Proteomes" id="UP000012073"/>
    </source>
</evidence>
<dbReference type="GeneID" id="17324035"/>
<dbReference type="EMBL" id="HG001781">
    <property type="protein sequence ID" value="CDF36500.1"/>
    <property type="molecule type" value="Genomic_DNA"/>
</dbReference>
<evidence type="ECO:0000313" key="1">
    <source>
        <dbReference type="EMBL" id="CDF36500.1"/>
    </source>
</evidence>
<dbReference type="Gramene" id="CDF36500">
    <property type="protein sequence ID" value="CDF36500"/>
    <property type="gene ID" value="CHC_T00004745001"/>
</dbReference>
<reference evidence="2" key="1">
    <citation type="journal article" date="2013" name="Proc. Natl. Acad. Sci. U.S.A.">
        <title>Genome structure and metabolic features in the red seaweed Chondrus crispus shed light on evolution of the Archaeplastida.</title>
        <authorList>
            <person name="Collen J."/>
            <person name="Porcel B."/>
            <person name="Carre W."/>
            <person name="Ball S.G."/>
            <person name="Chaparro C."/>
            <person name="Tonon T."/>
            <person name="Barbeyron T."/>
            <person name="Michel G."/>
            <person name="Noel B."/>
            <person name="Valentin K."/>
            <person name="Elias M."/>
            <person name="Artiguenave F."/>
            <person name="Arun A."/>
            <person name="Aury J.M."/>
            <person name="Barbosa-Neto J.F."/>
            <person name="Bothwell J.H."/>
            <person name="Bouget F.Y."/>
            <person name="Brillet L."/>
            <person name="Cabello-Hurtado F."/>
            <person name="Capella-Gutierrez S."/>
            <person name="Charrier B."/>
            <person name="Cladiere L."/>
            <person name="Cock J.M."/>
            <person name="Coelho S.M."/>
            <person name="Colleoni C."/>
            <person name="Czjzek M."/>
            <person name="Da Silva C."/>
            <person name="Delage L."/>
            <person name="Denoeud F."/>
            <person name="Deschamps P."/>
            <person name="Dittami S.M."/>
            <person name="Gabaldon T."/>
            <person name="Gachon C.M."/>
            <person name="Groisillier A."/>
            <person name="Herve C."/>
            <person name="Jabbari K."/>
            <person name="Katinka M."/>
            <person name="Kloareg B."/>
            <person name="Kowalczyk N."/>
            <person name="Labadie K."/>
            <person name="Leblanc C."/>
            <person name="Lopez P.J."/>
            <person name="McLachlan D.H."/>
            <person name="Meslet-Cladiere L."/>
            <person name="Moustafa A."/>
            <person name="Nehr Z."/>
            <person name="Nyvall Collen P."/>
            <person name="Panaud O."/>
            <person name="Partensky F."/>
            <person name="Poulain J."/>
            <person name="Rensing S.A."/>
            <person name="Rousvoal S."/>
            <person name="Samson G."/>
            <person name="Symeonidi A."/>
            <person name="Weissenbach J."/>
            <person name="Zambounis A."/>
            <person name="Wincker P."/>
            <person name="Boyen C."/>
        </authorList>
    </citation>
    <scope>NUCLEOTIDE SEQUENCE [LARGE SCALE GENOMIC DNA]</scope>
    <source>
        <strain evidence="2">cv. Stackhouse</strain>
    </source>
</reference>